<name>A0ABQ5N203_9CLOT</name>
<protein>
    <submittedName>
        <fullName evidence="1">Uncharacterized protein</fullName>
    </submittedName>
</protein>
<keyword evidence="2" id="KW-1185">Reference proteome</keyword>
<sequence length="54" mass="6550">MDILEENYGSYLEHLFLNIGNIIKRNTSVCYFDCTNYYFEAEDEDDEYHEDVQK</sequence>
<reference evidence="1 2" key="1">
    <citation type="journal article" date="2024" name="Int. J. Syst. Evol. Microbiol.">
        <title>Clostridium omnivorum sp. nov., isolated from anoxic soil under the treatment of reductive soil disinfestation.</title>
        <authorList>
            <person name="Ueki A."/>
            <person name="Tonouchi A."/>
            <person name="Kaku N."/>
            <person name="Honma S."/>
            <person name="Ueki K."/>
        </authorList>
    </citation>
    <scope>NUCLEOTIDE SEQUENCE [LARGE SCALE GENOMIC DNA]</scope>
    <source>
        <strain evidence="1 2">E14</strain>
    </source>
</reference>
<comment type="caution">
    <text evidence="1">The sequence shown here is derived from an EMBL/GenBank/DDBJ whole genome shotgun (WGS) entry which is preliminary data.</text>
</comment>
<dbReference type="EMBL" id="BRXR01000001">
    <property type="protein sequence ID" value="GLC29234.1"/>
    <property type="molecule type" value="Genomic_DNA"/>
</dbReference>
<accession>A0ABQ5N203</accession>
<dbReference type="Proteomes" id="UP001208567">
    <property type="component" value="Unassembled WGS sequence"/>
</dbReference>
<proteinExistence type="predicted"/>
<gene>
    <name evidence="1" type="ORF">bsdE14_06440</name>
</gene>
<organism evidence="1 2">
    <name type="scientific">Clostridium omnivorum</name>
    <dbReference type="NCBI Taxonomy" id="1604902"/>
    <lineage>
        <taxon>Bacteria</taxon>
        <taxon>Bacillati</taxon>
        <taxon>Bacillota</taxon>
        <taxon>Clostridia</taxon>
        <taxon>Eubacteriales</taxon>
        <taxon>Clostridiaceae</taxon>
        <taxon>Clostridium</taxon>
    </lineage>
</organism>
<evidence type="ECO:0000313" key="2">
    <source>
        <dbReference type="Proteomes" id="UP001208567"/>
    </source>
</evidence>
<evidence type="ECO:0000313" key="1">
    <source>
        <dbReference type="EMBL" id="GLC29234.1"/>
    </source>
</evidence>